<keyword evidence="4 7" id="KW-0812">Transmembrane</keyword>
<reference evidence="9 10" key="1">
    <citation type="submission" date="2018-07" db="EMBL/GenBank/DDBJ databases">
        <title>Genome sequencing of Moraxellaceae gen. HYN0046.</title>
        <authorList>
            <person name="Kim M."/>
            <person name="Yi H."/>
        </authorList>
    </citation>
    <scope>NUCLEOTIDE SEQUENCE [LARGE SCALE GENOMIC DNA]</scope>
    <source>
        <strain evidence="9 10">HYN0046</strain>
    </source>
</reference>
<proteinExistence type="inferred from homology"/>
<evidence type="ECO:0000256" key="5">
    <source>
        <dbReference type="ARBA" id="ARBA00022989"/>
    </source>
</evidence>
<sequence length="362" mass="40603">MTAYIFKRLLLIIPTLFLILLTNFIIVQTAPGGPVEQAIERAKFGAPGLGHVGESSGEVGKLAQSNQALYLGARGLSPEIIQQIKVQYGFDQSATERFWMMIKQYASLNFGTSFFKDKPVIQLIIDKLPVTISLGLWSTLLIYAVSIPLGIKKALGHGGQFDQWTALLLVVGNAIPMFIFAILLIVFFAGGSYLHWFPLQGLMSENFDQLSFFGQIRDYLWHMTLPLIAMTIGGFAAVTYLVKFSFVEELSKPYVLTARAKGLTMGRVLYRHIFQNAMLVLIARLPETLLGIVLTGNLLIEIVFNLDGIGLLGFEAIQQRDYPVIFGILFIYTLVQLLLRLMSDLLYRWIDPRIDFNQRGIQ</sequence>
<comment type="subcellular location">
    <subcellularLocation>
        <location evidence="1 7">Cell membrane</location>
        <topology evidence="1 7">Multi-pass membrane protein</topology>
    </subcellularLocation>
</comment>
<evidence type="ECO:0000259" key="8">
    <source>
        <dbReference type="PROSITE" id="PS50928"/>
    </source>
</evidence>
<protein>
    <submittedName>
        <fullName evidence="9">Microcin C ABC transporter permease YejB</fullName>
    </submittedName>
</protein>
<dbReference type="PANTHER" id="PTHR30465:SF66">
    <property type="entry name" value="INNER MEMBRANE ABC TRANSPORTER PERMEASE PROTEIN YEJB"/>
    <property type="match status" value="1"/>
</dbReference>
<feature type="transmembrane region" description="Helical" evidence="7">
    <location>
        <begin position="128"/>
        <end position="145"/>
    </location>
</feature>
<dbReference type="NCBIfam" id="NF011712">
    <property type="entry name" value="PRK15133.1"/>
    <property type="match status" value="1"/>
</dbReference>
<keyword evidence="3" id="KW-1003">Cell membrane</keyword>
<dbReference type="SUPFAM" id="SSF161098">
    <property type="entry name" value="MetI-like"/>
    <property type="match status" value="1"/>
</dbReference>
<comment type="similarity">
    <text evidence="7">Belongs to the binding-protein-dependent transport system permease family.</text>
</comment>
<dbReference type="AlphaFoldDB" id="A0A345P616"/>
<feature type="transmembrane region" description="Helical" evidence="7">
    <location>
        <begin position="219"/>
        <end position="242"/>
    </location>
</feature>
<dbReference type="Proteomes" id="UP000253940">
    <property type="component" value="Chromosome"/>
</dbReference>
<evidence type="ECO:0000256" key="1">
    <source>
        <dbReference type="ARBA" id="ARBA00004651"/>
    </source>
</evidence>
<dbReference type="OrthoDB" id="9805855at2"/>
<evidence type="ECO:0000313" key="10">
    <source>
        <dbReference type="Proteomes" id="UP000253940"/>
    </source>
</evidence>
<dbReference type="Pfam" id="PF00528">
    <property type="entry name" value="BPD_transp_1"/>
    <property type="match status" value="1"/>
</dbReference>
<evidence type="ECO:0000313" key="9">
    <source>
        <dbReference type="EMBL" id="AXI02725.1"/>
    </source>
</evidence>
<dbReference type="GO" id="GO:0042884">
    <property type="term" value="P:microcin transport"/>
    <property type="evidence" value="ECO:0007669"/>
    <property type="project" value="TreeGrafter"/>
</dbReference>
<evidence type="ECO:0000256" key="2">
    <source>
        <dbReference type="ARBA" id="ARBA00022448"/>
    </source>
</evidence>
<evidence type="ECO:0000256" key="4">
    <source>
        <dbReference type="ARBA" id="ARBA00022692"/>
    </source>
</evidence>
<dbReference type="PROSITE" id="PS50928">
    <property type="entry name" value="ABC_TM1"/>
    <property type="match status" value="1"/>
</dbReference>
<keyword evidence="6 7" id="KW-0472">Membrane</keyword>
<keyword evidence="5 7" id="KW-1133">Transmembrane helix</keyword>
<dbReference type="KEGG" id="mbah:HYN46_07685"/>
<dbReference type="InterPro" id="IPR035906">
    <property type="entry name" value="MetI-like_sf"/>
</dbReference>
<dbReference type="RefSeq" id="WP_114898835.1">
    <property type="nucleotide sequence ID" value="NZ_CP031222.1"/>
</dbReference>
<dbReference type="InterPro" id="IPR000515">
    <property type="entry name" value="MetI-like"/>
</dbReference>
<organism evidence="9 10">
    <name type="scientific">Aquirhabdus parva</name>
    <dbReference type="NCBI Taxonomy" id="2283318"/>
    <lineage>
        <taxon>Bacteria</taxon>
        <taxon>Pseudomonadati</taxon>
        <taxon>Pseudomonadota</taxon>
        <taxon>Gammaproteobacteria</taxon>
        <taxon>Moraxellales</taxon>
        <taxon>Moraxellaceae</taxon>
        <taxon>Aquirhabdus</taxon>
    </lineage>
</organism>
<feature type="domain" description="ABC transmembrane type-1" evidence="8">
    <location>
        <begin position="128"/>
        <end position="347"/>
    </location>
</feature>
<name>A0A345P616_9GAMM</name>
<gene>
    <name evidence="9" type="ORF">HYN46_07685</name>
</gene>
<dbReference type="Gene3D" id="1.10.3720.10">
    <property type="entry name" value="MetI-like"/>
    <property type="match status" value="1"/>
</dbReference>
<keyword evidence="10" id="KW-1185">Reference proteome</keyword>
<dbReference type="PANTHER" id="PTHR30465">
    <property type="entry name" value="INNER MEMBRANE ABC TRANSPORTER"/>
    <property type="match status" value="1"/>
</dbReference>
<accession>A0A345P616</accession>
<evidence type="ECO:0000256" key="3">
    <source>
        <dbReference type="ARBA" id="ARBA00022475"/>
    </source>
</evidence>
<dbReference type="EMBL" id="CP031222">
    <property type="protein sequence ID" value="AXI02725.1"/>
    <property type="molecule type" value="Genomic_DNA"/>
</dbReference>
<keyword evidence="2 7" id="KW-0813">Transport</keyword>
<feature type="transmembrane region" description="Helical" evidence="7">
    <location>
        <begin position="166"/>
        <end position="199"/>
    </location>
</feature>
<feature type="transmembrane region" description="Helical" evidence="7">
    <location>
        <begin position="324"/>
        <end position="343"/>
    </location>
</feature>
<feature type="transmembrane region" description="Helical" evidence="7">
    <location>
        <begin position="277"/>
        <end position="304"/>
    </location>
</feature>
<evidence type="ECO:0000256" key="7">
    <source>
        <dbReference type="RuleBase" id="RU363032"/>
    </source>
</evidence>
<evidence type="ECO:0000256" key="6">
    <source>
        <dbReference type="ARBA" id="ARBA00023136"/>
    </source>
</evidence>
<dbReference type="GO" id="GO:0055085">
    <property type="term" value="P:transmembrane transport"/>
    <property type="evidence" value="ECO:0007669"/>
    <property type="project" value="InterPro"/>
</dbReference>
<dbReference type="CDD" id="cd06261">
    <property type="entry name" value="TM_PBP2"/>
    <property type="match status" value="1"/>
</dbReference>
<dbReference type="GO" id="GO:0005886">
    <property type="term" value="C:plasma membrane"/>
    <property type="evidence" value="ECO:0007669"/>
    <property type="project" value="UniProtKB-SubCell"/>
</dbReference>